<keyword evidence="1" id="KW-1133">Transmembrane helix</keyword>
<evidence type="ECO:0000313" key="3">
    <source>
        <dbReference type="Proteomes" id="UP000034050"/>
    </source>
</evidence>
<keyword evidence="1" id="KW-0812">Transmembrane</keyword>
<gene>
    <name evidence="2" type="ORF">UV61_C0002G0292</name>
</gene>
<sequence length="178" mass="19081">MQKLLIYTTGLMIFLFTLVMPAYALTIPVFPSCTIPQGTVKAQFGQGTHGIVGSTDTFIGSDSVFTLTEDTLLQCFCPEIGTDGIQTNWWRATGLTDNDIQILKNQGWFFIPNGALWGLAADPFVAQNINFSCVGGVGGGEILGLAATGGAWQPYLYVLGGLGLTILGLALVRKWKQN</sequence>
<dbReference type="Proteomes" id="UP000034050">
    <property type="component" value="Unassembled WGS sequence"/>
</dbReference>
<evidence type="ECO:0000313" key="2">
    <source>
        <dbReference type="EMBL" id="KKS87571.1"/>
    </source>
</evidence>
<organism evidence="2 3">
    <name type="scientific">Candidatus Gottesmanbacteria bacterium GW2011_GWB1_43_11</name>
    <dbReference type="NCBI Taxonomy" id="1618446"/>
    <lineage>
        <taxon>Bacteria</taxon>
        <taxon>Candidatus Gottesmaniibacteriota</taxon>
    </lineage>
</organism>
<protein>
    <submittedName>
        <fullName evidence="2">Uncharacterized protein</fullName>
    </submittedName>
</protein>
<reference evidence="2 3" key="1">
    <citation type="journal article" date="2015" name="Nature">
        <title>rRNA introns, odd ribosomes, and small enigmatic genomes across a large radiation of phyla.</title>
        <authorList>
            <person name="Brown C.T."/>
            <person name="Hug L.A."/>
            <person name="Thomas B.C."/>
            <person name="Sharon I."/>
            <person name="Castelle C.J."/>
            <person name="Singh A."/>
            <person name="Wilkins M.J."/>
            <person name="Williams K.H."/>
            <person name="Banfield J.F."/>
        </authorList>
    </citation>
    <scope>NUCLEOTIDE SEQUENCE [LARGE SCALE GENOMIC DNA]</scope>
</reference>
<keyword evidence="1" id="KW-0472">Membrane</keyword>
<feature type="transmembrane region" description="Helical" evidence="1">
    <location>
        <begin position="155"/>
        <end position="172"/>
    </location>
</feature>
<comment type="caution">
    <text evidence="2">The sequence shown here is derived from an EMBL/GenBank/DDBJ whole genome shotgun (WGS) entry which is preliminary data.</text>
</comment>
<proteinExistence type="predicted"/>
<accession>A0A0G1EX70</accession>
<dbReference type="EMBL" id="LCFD01000002">
    <property type="protein sequence ID" value="KKS87571.1"/>
    <property type="molecule type" value="Genomic_DNA"/>
</dbReference>
<dbReference type="AlphaFoldDB" id="A0A0G1EX70"/>
<name>A0A0G1EX70_9BACT</name>
<evidence type="ECO:0000256" key="1">
    <source>
        <dbReference type="SAM" id="Phobius"/>
    </source>
</evidence>
<dbReference type="STRING" id="1618446.UV61_C0002G0292"/>